<protein>
    <submittedName>
        <fullName evidence="1">Uncharacterized protein</fullName>
    </submittedName>
</protein>
<evidence type="ECO:0000313" key="1">
    <source>
        <dbReference type="EMBL" id="KAJ2900308.1"/>
    </source>
</evidence>
<gene>
    <name evidence="1" type="ORF">IWW38_000567</name>
</gene>
<keyword evidence="2" id="KW-1185">Reference proteome</keyword>
<dbReference type="Proteomes" id="UP001139981">
    <property type="component" value="Unassembled WGS sequence"/>
</dbReference>
<dbReference type="EMBL" id="JANBVB010000007">
    <property type="protein sequence ID" value="KAJ2900308.1"/>
    <property type="molecule type" value="Genomic_DNA"/>
</dbReference>
<reference evidence="1" key="1">
    <citation type="submission" date="2022-07" db="EMBL/GenBank/DDBJ databases">
        <title>Phylogenomic reconstructions and comparative analyses of Kickxellomycotina fungi.</title>
        <authorList>
            <person name="Reynolds N.K."/>
            <person name="Stajich J.E."/>
            <person name="Barry K."/>
            <person name="Grigoriev I.V."/>
            <person name="Crous P."/>
            <person name="Smith M.E."/>
        </authorList>
    </citation>
    <scope>NUCLEOTIDE SEQUENCE</scope>
    <source>
        <strain evidence="1">CBS 190363</strain>
    </source>
</reference>
<evidence type="ECO:0000313" key="2">
    <source>
        <dbReference type="Proteomes" id="UP001139981"/>
    </source>
</evidence>
<name>A0ACC1M8Q8_9FUNG</name>
<sequence>MLSSARSFSKQVLNHRTQIQQQTKSQLRNQHNGPTRPKDQQQLLEDDIQQQQQRQDVLGKMRQENRERKKRWREMNDERNKDNDLRCRVNKRANQLYGAHASADKERWVGEEFERRQQRRRDKETRKRPQGEEGEGEGMEVEDGNRDTLLTHSVDDVVVVGIPTGFGSYASLPTHQVRAAYGFWKNVAGHHALEAADPGGDAVRRRNDCLPLLASARAGQSDASSATLVASSPASMSPPPLSASTLGQKQEGVWLPPLSSVVPEEFRQPLVRPSVSAAAAPSHSPCPGFGVGNYSGHVASAQGTPHHHPLATMNTGSHAAAATRHMRPWEEEAEESRCMDQPRSPSLSTSSLPPPPFYYQQQRDDDGLSEAAFSLMTLSSSSSTSSASVADLLRR</sequence>
<organism evidence="1 2">
    <name type="scientific">Coemansia aciculifera</name>
    <dbReference type="NCBI Taxonomy" id="417176"/>
    <lineage>
        <taxon>Eukaryota</taxon>
        <taxon>Fungi</taxon>
        <taxon>Fungi incertae sedis</taxon>
        <taxon>Zoopagomycota</taxon>
        <taxon>Kickxellomycotina</taxon>
        <taxon>Kickxellomycetes</taxon>
        <taxon>Kickxellales</taxon>
        <taxon>Kickxellaceae</taxon>
        <taxon>Coemansia</taxon>
    </lineage>
</organism>
<accession>A0ACC1M8Q8</accession>
<proteinExistence type="predicted"/>
<comment type="caution">
    <text evidence="1">The sequence shown here is derived from an EMBL/GenBank/DDBJ whole genome shotgun (WGS) entry which is preliminary data.</text>
</comment>